<dbReference type="PROSITE" id="PS51257">
    <property type="entry name" value="PROKAR_LIPOPROTEIN"/>
    <property type="match status" value="1"/>
</dbReference>
<dbReference type="PANTHER" id="PTHR47053">
    <property type="entry name" value="MUREIN DD-ENDOPEPTIDASE MEPH-RELATED"/>
    <property type="match status" value="1"/>
</dbReference>
<keyword evidence="5" id="KW-1133">Transmembrane helix</keyword>
<evidence type="ECO:0000313" key="7">
    <source>
        <dbReference type="EMBL" id="SJM94694.1"/>
    </source>
</evidence>
<dbReference type="InterPro" id="IPR038765">
    <property type="entry name" value="Papain-like_cys_pep_sf"/>
</dbReference>
<dbReference type="AlphaFoldDB" id="A0A1R4HEP3"/>
<dbReference type="Pfam" id="PF00877">
    <property type="entry name" value="NLPC_P60"/>
    <property type="match status" value="1"/>
</dbReference>
<reference evidence="8" key="1">
    <citation type="submission" date="2017-02" db="EMBL/GenBank/DDBJ databases">
        <authorList>
            <person name="Daims H."/>
        </authorList>
    </citation>
    <scope>NUCLEOTIDE SEQUENCE [LARGE SCALE GENOMIC DNA]</scope>
</reference>
<evidence type="ECO:0000256" key="1">
    <source>
        <dbReference type="ARBA" id="ARBA00007074"/>
    </source>
</evidence>
<dbReference type="Gene3D" id="3.90.1720.10">
    <property type="entry name" value="endopeptidase domain like (from Nostoc punctiforme)"/>
    <property type="match status" value="1"/>
</dbReference>
<evidence type="ECO:0000256" key="2">
    <source>
        <dbReference type="ARBA" id="ARBA00022670"/>
    </source>
</evidence>
<dbReference type="PANTHER" id="PTHR47053:SF1">
    <property type="entry name" value="MUREIN DD-ENDOPEPTIDASE MEPH-RELATED"/>
    <property type="match status" value="1"/>
</dbReference>
<dbReference type="RefSeq" id="WP_245807996.1">
    <property type="nucleotide sequence ID" value="NZ_FUKI01000135.1"/>
</dbReference>
<evidence type="ECO:0000256" key="4">
    <source>
        <dbReference type="ARBA" id="ARBA00022807"/>
    </source>
</evidence>
<keyword evidence="3" id="KW-0378">Hydrolase</keyword>
<keyword evidence="5" id="KW-0812">Transmembrane</keyword>
<dbReference type="GO" id="GO:0008234">
    <property type="term" value="F:cysteine-type peptidase activity"/>
    <property type="evidence" value="ECO:0007669"/>
    <property type="project" value="UniProtKB-KW"/>
</dbReference>
<sequence>MDRYEIKTNDNTGSYLYGFMRFSVLVGVVLLFSGCASSPDIKPGVIGSVKNKAAIVDYALSLEDTPYRYGKSSPEEGFDCSGFVQHVYKQYGKSLPRRAQDMAHVLPAITKAELMPGDLVFFNTNGRAYSHVGIYIEDDEFIHAPSQRTGRVLVSDLNNQYWRKHFTGARRP</sequence>
<keyword evidence="8" id="KW-1185">Reference proteome</keyword>
<dbReference type="Proteomes" id="UP000195667">
    <property type="component" value="Unassembled WGS sequence"/>
</dbReference>
<evidence type="ECO:0000256" key="5">
    <source>
        <dbReference type="SAM" id="Phobius"/>
    </source>
</evidence>
<protein>
    <submittedName>
        <fullName evidence="7">NLP/P60 protein</fullName>
    </submittedName>
</protein>
<feature type="domain" description="NlpC/P60" evidence="6">
    <location>
        <begin position="49"/>
        <end position="172"/>
    </location>
</feature>
<accession>A0A1R4HEP3</accession>
<keyword evidence="4" id="KW-0788">Thiol protease</keyword>
<evidence type="ECO:0000256" key="3">
    <source>
        <dbReference type="ARBA" id="ARBA00022801"/>
    </source>
</evidence>
<proteinExistence type="inferred from homology"/>
<name>A0A1R4HEP3_9GAMM</name>
<gene>
    <name evidence="7" type="ORF">CRENPOLYSF1_580006</name>
</gene>
<keyword evidence="2" id="KW-0645">Protease</keyword>
<dbReference type="SUPFAM" id="SSF54001">
    <property type="entry name" value="Cysteine proteinases"/>
    <property type="match status" value="1"/>
</dbReference>
<dbReference type="InterPro" id="IPR000064">
    <property type="entry name" value="NLP_P60_dom"/>
</dbReference>
<feature type="transmembrane region" description="Helical" evidence="5">
    <location>
        <begin position="15"/>
        <end position="32"/>
    </location>
</feature>
<evidence type="ECO:0000259" key="6">
    <source>
        <dbReference type="PROSITE" id="PS51935"/>
    </source>
</evidence>
<dbReference type="PROSITE" id="PS51935">
    <property type="entry name" value="NLPC_P60"/>
    <property type="match status" value="1"/>
</dbReference>
<dbReference type="InterPro" id="IPR051202">
    <property type="entry name" value="Peptidase_C40"/>
</dbReference>
<comment type="similarity">
    <text evidence="1">Belongs to the peptidase C40 family.</text>
</comment>
<keyword evidence="5" id="KW-0472">Membrane</keyword>
<dbReference type="EMBL" id="FUKI01000135">
    <property type="protein sequence ID" value="SJM94694.1"/>
    <property type="molecule type" value="Genomic_DNA"/>
</dbReference>
<dbReference type="GO" id="GO:0006508">
    <property type="term" value="P:proteolysis"/>
    <property type="evidence" value="ECO:0007669"/>
    <property type="project" value="UniProtKB-KW"/>
</dbReference>
<evidence type="ECO:0000313" key="8">
    <source>
        <dbReference type="Proteomes" id="UP000195667"/>
    </source>
</evidence>
<organism evidence="7 8">
    <name type="scientific">Crenothrix polyspora</name>
    <dbReference type="NCBI Taxonomy" id="360316"/>
    <lineage>
        <taxon>Bacteria</taxon>
        <taxon>Pseudomonadati</taxon>
        <taxon>Pseudomonadota</taxon>
        <taxon>Gammaproteobacteria</taxon>
        <taxon>Methylococcales</taxon>
        <taxon>Crenotrichaceae</taxon>
        <taxon>Crenothrix</taxon>
    </lineage>
</organism>